<evidence type="ECO:0000313" key="5">
    <source>
        <dbReference type="EMBL" id="KAJ1919760.1"/>
    </source>
</evidence>
<comment type="similarity">
    <text evidence="2">Belongs to the NRDE2 family.</text>
</comment>
<dbReference type="GO" id="GO:1902369">
    <property type="term" value="P:negative regulation of RNA catabolic process"/>
    <property type="evidence" value="ECO:0007669"/>
    <property type="project" value="TreeGrafter"/>
</dbReference>
<gene>
    <name evidence="5" type="ORF">H4219_001789</name>
</gene>
<dbReference type="GO" id="GO:0006396">
    <property type="term" value="P:RNA processing"/>
    <property type="evidence" value="ECO:0007669"/>
    <property type="project" value="InterPro"/>
</dbReference>
<feature type="compositionally biased region" description="Polar residues" evidence="4">
    <location>
        <begin position="1"/>
        <end position="14"/>
    </location>
</feature>
<dbReference type="EMBL" id="JANBPU010000022">
    <property type="protein sequence ID" value="KAJ1919760.1"/>
    <property type="molecule type" value="Genomic_DNA"/>
</dbReference>
<evidence type="ECO:0000313" key="6">
    <source>
        <dbReference type="Proteomes" id="UP001150538"/>
    </source>
</evidence>
<dbReference type="InterPro" id="IPR011990">
    <property type="entry name" value="TPR-like_helical_dom_sf"/>
</dbReference>
<keyword evidence="3" id="KW-0539">Nucleus</keyword>
<evidence type="ECO:0000256" key="2">
    <source>
        <dbReference type="ARBA" id="ARBA00009265"/>
    </source>
</evidence>
<dbReference type="InterPro" id="IPR013633">
    <property type="entry name" value="NRDE-2"/>
</dbReference>
<dbReference type="Gene3D" id="1.25.40.10">
    <property type="entry name" value="Tetratricopeptide repeat domain"/>
    <property type="match status" value="2"/>
</dbReference>
<dbReference type="PANTHER" id="PTHR13471:SF0">
    <property type="entry name" value="NUCLEAR EXOSOME REGULATOR NRDE2"/>
    <property type="match status" value="1"/>
</dbReference>
<comment type="caution">
    <text evidence="5">The sequence shown here is derived from an EMBL/GenBank/DDBJ whole genome shotgun (WGS) entry which is preliminary data.</text>
</comment>
<dbReference type="GO" id="GO:0071013">
    <property type="term" value="C:catalytic step 2 spliceosome"/>
    <property type="evidence" value="ECO:0007669"/>
    <property type="project" value="TreeGrafter"/>
</dbReference>
<dbReference type="AlphaFoldDB" id="A0A9W8DVN0"/>
<feature type="compositionally biased region" description="Basic and acidic residues" evidence="4">
    <location>
        <begin position="19"/>
        <end position="35"/>
    </location>
</feature>
<evidence type="ECO:0000256" key="3">
    <source>
        <dbReference type="ARBA" id="ARBA00023242"/>
    </source>
</evidence>
<dbReference type="PANTHER" id="PTHR13471">
    <property type="entry name" value="TETRATRICOPEPTIDE-LIKE HELICAL"/>
    <property type="match status" value="1"/>
</dbReference>
<organism evidence="5 6">
    <name type="scientific">Mycoemilia scoparia</name>
    <dbReference type="NCBI Taxonomy" id="417184"/>
    <lineage>
        <taxon>Eukaryota</taxon>
        <taxon>Fungi</taxon>
        <taxon>Fungi incertae sedis</taxon>
        <taxon>Zoopagomycota</taxon>
        <taxon>Kickxellomycotina</taxon>
        <taxon>Kickxellomycetes</taxon>
        <taxon>Kickxellales</taxon>
        <taxon>Kickxellaceae</taxon>
        <taxon>Mycoemilia</taxon>
    </lineage>
</organism>
<dbReference type="GO" id="GO:0031048">
    <property type="term" value="P:regulatory ncRNA-mediated heterochromatin formation"/>
    <property type="evidence" value="ECO:0007669"/>
    <property type="project" value="TreeGrafter"/>
</dbReference>
<keyword evidence="6" id="KW-1185">Reference proteome</keyword>
<name>A0A9W8DVN0_9FUNG</name>
<reference evidence="5" key="1">
    <citation type="submission" date="2022-07" db="EMBL/GenBank/DDBJ databases">
        <title>Phylogenomic reconstructions and comparative analyses of Kickxellomycotina fungi.</title>
        <authorList>
            <person name="Reynolds N.K."/>
            <person name="Stajich J.E."/>
            <person name="Barry K."/>
            <person name="Grigoriev I.V."/>
            <person name="Crous P."/>
            <person name="Smith M.E."/>
        </authorList>
    </citation>
    <scope>NUCLEOTIDE SEQUENCE</scope>
    <source>
        <strain evidence="5">NBRC 100468</strain>
    </source>
</reference>
<dbReference type="Proteomes" id="UP001150538">
    <property type="component" value="Unassembled WGS sequence"/>
</dbReference>
<dbReference type="InterPro" id="IPR003107">
    <property type="entry name" value="HAT"/>
</dbReference>
<evidence type="ECO:0000256" key="1">
    <source>
        <dbReference type="ARBA" id="ARBA00004123"/>
    </source>
</evidence>
<feature type="compositionally biased region" description="Basic and acidic residues" evidence="4">
    <location>
        <begin position="133"/>
        <end position="147"/>
    </location>
</feature>
<feature type="compositionally biased region" description="Basic residues" evidence="4">
    <location>
        <begin position="114"/>
        <end position="132"/>
    </location>
</feature>
<accession>A0A9W8DVN0</accession>
<dbReference type="SUPFAM" id="SSF48452">
    <property type="entry name" value="TPR-like"/>
    <property type="match status" value="1"/>
</dbReference>
<sequence>MLNDCNSKEASTCISMGDPVKRSETKDVDKSEDISGSHSFSTAPPPLLYSTDFPSFQHAPSPPTQTSQDIVLYEKKTDKKPRLKRSSRHERDHRGDKRSRRSHSSSESDSTTERRRRSRRSYRSRSPSRHRSRKDDQSREHMPEKRDKSRHTRTVQRYSSSQKNHLWEIPEDLKEIVYFDTRPDDQLVLFERSLQTNSKRLHRYHGGGRILGLKENYRISDYKNNPVEIILEPITVKIDRYMDIRWKSVDKETQPFQPKRASEMYNKDESESDECGFIRVHDCDNEFSCGSDNKGVKASEYQMDDSGLGTYIQDKLADFGRHLDENPGDVNMWLEYIDFQDTVYKSGQSGNSKGPINEIKMSMYEKALGYEDISNNARFLKAYLNHCEKTLSTPELLSKWDEIFDELEEDNMNLLLQRLDVYQTAFGAFDVWRMIDIYIETMDKLRPGCGKGVTVCYKKMAVSIYQALLELTFFQRPPNDSKGLQRFTKNSFLFDQTLREFESFWESEYLRIGDGGKGWLSETSVYHNQEKESDSSPGLDPEDKSIEGWYTDEIRIERSEISKDRKDQNPFSTILFSDIEPFLFPVSADSENASILIWLFITFMGVRPPFPLGASNSPFKRLADGRDMVNDPMRTSTPINMELPNVPDSHHLINVSFWPQSRNKGSHNKTSKESYPFELIDGILTEPLNRSLLDTAPFGNWHIYSTPSACFFDNMSPILDGESDSKYSEALSICFSSVVIDPDMLANNIDTHIKTMNSVLEVLSFLDNLPDHTRWYVQLVWMAVEGALSRSQGKKVAKRLLKRFPNDIILWNAFATLEFAHKNYDEACRICRTAISVITSEDENNKLVPILWKSLVWFELRRGQREKALATLTACANSSSLNGIIDMNKASQKDLDKARKYFAINGENFKAPEEDEELGRVEAYIAEITLAALFQYLDTSEVKFADMIFDKGLQNLEPSTSVHTSEKIREGLLLMQCSVHFYNNSCATLYQPKTLRSILTKVVDVYPDNIIFWQLFVWSENRMKIKNRVQLETTKNIKRNPTPQLWLFRIYMEMFQASEPLSNQKAIRKLFMDAVNDENVQNCPLIWALYVAFECKCKAKDKAKQAFYLGINRCVWNKDLLMLAFNLLADILNIDEKKEIIKLMIEKDIWINASPERIGL</sequence>
<comment type="subcellular location">
    <subcellularLocation>
        <location evidence="1">Nucleus</location>
    </subcellularLocation>
</comment>
<protein>
    <submittedName>
        <fullName evidence="5">Uncharacterized protein</fullName>
    </submittedName>
</protein>
<evidence type="ECO:0000256" key="4">
    <source>
        <dbReference type="SAM" id="MobiDB-lite"/>
    </source>
</evidence>
<feature type="compositionally biased region" description="Basic residues" evidence="4">
    <location>
        <begin position="78"/>
        <end position="88"/>
    </location>
</feature>
<dbReference type="Pfam" id="PF08424">
    <property type="entry name" value="NRDE-2"/>
    <property type="match status" value="2"/>
</dbReference>
<dbReference type="OrthoDB" id="297219at2759"/>
<dbReference type="SMART" id="SM00386">
    <property type="entry name" value="HAT"/>
    <property type="match status" value="4"/>
</dbReference>
<proteinExistence type="inferred from homology"/>
<feature type="region of interest" description="Disordered" evidence="4">
    <location>
        <begin position="1"/>
        <end position="162"/>
    </location>
</feature>